<sequence>MSDDPDDSDVRRTTEPTLARTVIEDRGGYPAHDPQSEGQGDSGLLRIGLRDRDEDLKEISWDEFEEEFEEKDLTLVYAEDDDADVGGDEPLRLVRTDDDE</sequence>
<keyword evidence="3" id="KW-1185">Reference proteome</keyword>
<dbReference type="Proteomes" id="UP000198876">
    <property type="component" value="Unassembled WGS sequence"/>
</dbReference>
<reference evidence="3" key="1">
    <citation type="submission" date="2016-10" db="EMBL/GenBank/DDBJ databases">
        <authorList>
            <person name="Varghese N."/>
            <person name="Submissions S."/>
        </authorList>
    </citation>
    <scope>NUCLEOTIDE SEQUENCE [LARGE SCALE GENOMIC DNA]</scope>
    <source>
        <strain evidence="3">CGMCC 1.7739</strain>
    </source>
</reference>
<gene>
    <name evidence="2" type="ORF">SAMN04488063_2839</name>
</gene>
<accession>A0A1I2U9U4</accession>
<feature type="compositionally biased region" description="Basic and acidic residues" evidence="1">
    <location>
        <begin position="89"/>
        <end position="100"/>
    </location>
</feature>
<evidence type="ECO:0000256" key="1">
    <source>
        <dbReference type="SAM" id="MobiDB-lite"/>
    </source>
</evidence>
<feature type="region of interest" description="Disordered" evidence="1">
    <location>
        <begin position="1"/>
        <end position="44"/>
    </location>
</feature>
<dbReference type="EMBL" id="FOOQ01000003">
    <property type="protein sequence ID" value="SFG73870.1"/>
    <property type="molecule type" value="Genomic_DNA"/>
</dbReference>
<dbReference type="OrthoDB" id="240849at2157"/>
<proteinExistence type="predicted"/>
<evidence type="ECO:0000313" key="2">
    <source>
        <dbReference type="EMBL" id="SFG73870.1"/>
    </source>
</evidence>
<dbReference type="AlphaFoldDB" id="A0A1I2U9U4"/>
<dbReference type="RefSeq" id="WP_092893218.1">
    <property type="nucleotide sequence ID" value="NZ_FOOQ01000003.1"/>
</dbReference>
<name>A0A1I2U9U4_9EURY</name>
<organism evidence="2 3">
    <name type="scientific">Halopelagius inordinatus</name>
    <dbReference type="NCBI Taxonomy" id="553467"/>
    <lineage>
        <taxon>Archaea</taxon>
        <taxon>Methanobacteriati</taxon>
        <taxon>Methanobacteriota</taxon>
        <taxon>Stenosarchaea group</taxon>
        <taxon>Halobacteria</taxon>
        <taxon>Halobacteriales</taxon>
        <taxon>Haloferacaceae</taxon>
    </lineage>
</organism>
<feature type="region of interest" description="Disordered" evidence="1">
    <location>
        <begin position="80"/>
        <end position="100"/>
    </location>
</feature>
<evidence type="ECO:0000313" key="3">
    <source>
        <dbReference type="Proteomes" id="UP000198876"/>
    </source>
</evidence>
<protein>
    <submittedName>
        <fullName evidence="2">Uncharacterized protein</fullName>
    </submittedName>
</protein>